<dbReference type="Proteomes" id="UP000662373">
    <property type="component" value="Unassembled WGS sequence"/>
</dbReference>
<sequence>MITNYFKIAWRNIRKNKTTFFINVFGLSFESIKAAIENPVKSLRTE</sequence>
<evidence type="ECO:0000313" key="2">
    <source>
        <dbReference type="Proteomes" id="UP000662373"/>
    </source>
</evidence>
<evidence type="ECO:0000313" key="1">
    <source>
        <dbReference type="EMBL" id="MBJ7879843.1"/>
    </source>
</evidence>
<dbReference type="EMBL" id="JAEHJZ010000006">
    <property type="protein sequence ID" value="MBJ7879843.1"/>
    <property type="molecule type" value="Genomic_DNA"/>
</dbReference>
<proteinExistence type="predicted"/>
<organism evidence="1 2">
    <name type="scientific">Gelidibacter salicanalis</name>
    <dbReference type="NCBI Taxonomy" id="291193"/>
    <lineage>
        <taxon>Bacteria</taxon>
        <taxon>Pseudomonadati</taxon>
        <taxon>Bacteroidota</taxon>
        <taxon>Flavobacteriia</taxon>
        <taxon>Flavobacteriales</taxon>
        <taxon>Flavobacteriaceae</taxon>
        <taxon>Gelidibacter</taxon>
    </lineage>
</organism>
<keyword evidence="2" id="KW-1185">Reference proteome</keyword>
<accession>A0A934KSE0</accession>
<protein>
    <submittedName>
        <fullName evidence="1">Uncharacterized protein</fullName>
    </submittedName>
</protein>
<dbReference type="AlphaFoldDB" id="A0A934KSE0"/>
<reference evidence="1 2" key="1">
    <citation type="submission" date="2020-09" db="EMBL/GenBank/DDBJ databases">
        <title>Draft genome of Gelidibacter salicanalis PAMC21136.</title>
        <authorList>
            <person name="Park H."/>
        </authorList>
    </citation>
    <scope>NUCLEOTIDE SEQUENCE [LARGE SCALE GENOMIC DNA]</scope>
    <source>
        <strain evidence="1 2">PAMC21136</strain>
    </source>
</reference>
<comment type="caution">
    <text evidence="1">The sequence shown here is derived from an EMBL/GenBank/DDBJ whole genome shotgun (WGS) entry which is preliminary data.</text>
</comment>
<name>A0A934KSE0_9FLAO</name>
<dbReference type="RefSeq" id="WP_199597356.1">
    <property type="nucleotide sequence ID" value="NZ_JAEHJZ010000006.1"/>
</dbReference>
<gene>
    <name evidence="1" type="ORF">JEM65_04120</name>
</gene>